<dbReference type="InterPro" id="IPR036812">
    <property type="entry name" value="NAD(P)_OxRdtase_dom_sf"/>
</dbReference>
<evidence type="ECO:0000256" key="1">
    <source>
        <dbReference type="ARBA" id="ARBA00007905"/>
    </source>
</evidence>
<keyword evidence="3" id="KW-0007">Acetylation</keyword>
<dbReference type="GO" id="GO:0016491">
    <property type="term" value="F:oxidoreductase activity"/>
    <property type="evidence" value="ECO:0007669"/>
    <property type="project" value="UniProtKB-KW"/>
</dbReference>
<evidence type="ECO:0000313" key="9">
    <source>
        <dbReference type="EMBL" id="KAG5583835.1"/>
    </source>
</evidence>
<dbReference type="InterPro" id="IPR020471">
    <property type="entry name" value="AKR"/>
</dbReference>
<comment type="caution">
    <text evidence="9">The sequence shown here is derived from an EMBL/GenBank/DDBJ whole genome shotgun (WGS) entry which is preliminary data.</text>
</comment>
<evidence type="ECO:0000256" key="3">
    <source>
        <dbReference type="ARBA" id="ARBA00022990"/>
    </source>
</evidence>
<proteinExistence type="inferred from homology"/>
<dbReference type="CDD" id="cd19125">
    <property type="entry name" value="AKR_AKR4C1-15"/>
    <property type="match status" value="1"/>
</dbReference>
<protein>
    <recommendedName>
        <fullName evidence="8">NADP-dependent oxidoreductase domain-containing protein</fullName>
    </recommendedName>
</protein>
<comment type="similarity">
    <text evidence="1">Belongs to the aldo/keto reductase family.</text>
</comment>
<evidence type="ECO:0000256" key="6">
    <source>
        <dbReference type="PIRSR" id="PIRSR000097-2"/>
    </source>
</evidence>
<reference evidence="9 10" key="1">
    <citation type="submission" date="2020-09" db="EMBL/GenBank/DDBJ databases">
        <title>De no assembly of potato wild relative species, Solanum commersonii.</title>
        <authorList>
            <person name="Cho K."/>
        </authorList>
    </citation>
    <scope>NUCLEOTIDE SEQUENCE [LARGE SCALE GENOMIC DNA]</scope>
    <source>
        <strain evidence="9">LZ3.2</strain>
        <tissue evidence="9">Leaf</tissue>
    </source>
</reference>
<dbReference type="OrthoDB" id="416253at2759"/>
<dbReference type="InterPro" id="IPR044498">
    <property type="entry name" value="AKR4C"/>
</dbReference>
<evidence type="ECO:0000256" key="2">
    <source>
        <dbReference type="ARBA" id="ARBA00022857"/>
    </source>
</evidence>
<dbReference type="FunFam" id="3.20.20.100:FF:000010">
    <property type="entry name" value="NADPH-dependent aldo-keto reductase, chloroplastic"/>
    <property type="match status" value="1"/>
</dbReference>
<dbReference type="Proteomes" id="UP000824120">
    <property type="component" value="Chromosome 9"/>
</dbReference>
<evidence type="ECO:0000256" key="4">
    <source>
        <dbReference type="ARBA" id="ARBA00023002"/>
    </source>
</evidence>
<keyword evidence="4" id="KW-0560">Oxidoreductase</keyword>
<dbReference type="AlphaFoldDB" id="A0A9J5X6L7"/>
<dbReference type="InterPro" id="IPR018170">
    <property type="entry name" value="Aldo/ket_reductase_CS"/>
</dbReference>
<evidence type="ECO:0000256" key="7">
    <source>
        <dbReference type="PIRSR" id="PIRSR000097-3"/>
    </source>
</evidence>
<dbReference type="Gene3D" id="3.20.20.100">
    <property type="entry name" value="NADP-dependent oxidoreductase domain"/>
    <property type="match status" value="1"/>
</dbReference>
<feature type="domain" description="NADP-dependent oxidoreductase" evidence="8">
    <location>
        <begin position="21"/>
        <end position="286"/>
    </location>
</feature>
<keyword evidence="10" id="KW-1185">Reference proteome</keyword>
<name>A0A9J5X6L7_SOLCO</name>
<dbReference type="SUPFAM" id="SSF51430">
    <property type="entry name" value="NAD(P)-linked oxidoreductase"/>
    <property type="match status" value="1"/>
</dbReference>
<gene>
    <name evidence="9" type="ORF">H5410_044269</name>
</gene>
<dbReference type="EMBL" id="JACXVP010000009">
    <property type="protein sequence ID" value="KAG5583835.1"/>
    <property type="molecule type" value="Genomic_DNA"/>
</dbReference>
<feature type="site" description="Lowers pKa of active site Tyr" evidence="7">
    <location>
        <position position="83"/>
    </location>
</feature>
<dbReference type="PROSITE" id="PS00798">
    <property type="entry name" value="ALDOKETO_REDUCTASE_1"/>
    <property type="match status" value="1"/>
</dbReference>
<feature type="active site" description="Proton donor" evidence="5">
    <location>
        <position position="54"/>
    </location>
</feature>
<keyword evidence="2" id="KW-0521">NADP</keyword>
<evidence type="ECO:0000256" key="5">
    <source>
        <dbReference type="PIRSR" id="PIRSR000097-1"/>
    </source>
</evidence>
<dbReference type="PANTHER" id="PTHR11732">
    <property type="entry name" value="ALDO/KETO REDUCTASE"/>
    <property type="match status" value="1"/>
</dbReference>
<accession>A0A9J5X6L7</accession>
<dbReference type="PROSITE" id="PS00062">
    <property type="entry name" value="ALDOKETO_REDUCTASE_2"/>
    <property type="match status" value="1"/>
</dbReference>
<dbReference type="PRINTS" id="PR00069">
    <property type="entry name" value="ALDKETRDTASE"/>
</dbReference>
<dbReference type="Pfam" id="PF00248">
    <property type="entry name" value="Aldo_ket_red"/>
    <property type="match status" value="1"/>
</dbReference>
<feature type="binding site" evidence="6">
    <location>
        <position position="116"/>
    </location>
    <ligand>
        <name>substrate</name>
    </ligand>
</feature>
<dbReference type="PIRSF" id="PIRSF000097">
    <property type="entry name" value="AKR"/>
    <property type="match status" value="1"/>
</dbReference>
<dbReference type="InterPro" id="IPR023210">
    <property type="entry name" value="NADP_OxRdtase_dom"/>
</dbReference>
<sequence>MAEATEMPYFKLNTGFSIPAVGLGTWQSDPGVVGKAVETAIKMGYRHIDCAQIYKNEKEIGEVLSRLFKDGVVKRQDLFITSKLWNTYHAPDDVPVALDKTLKDLQLEYVDLYLIHWPVSMKPGSVDFKPENLMPTNIPSIWKAMEKVYDSGKARVIGVSNFSTKKLGDLLQVARIRPAVNQVECHPSWQQTKLREFCESNEVHLSAYSPLGSPGTTWLKSDVLKQPAVISVAEKLGKTPAQVCLRWGIQMGQSVLPKSTHEARIKENLDVLNWSIPDDLLAKFSEIPQARLLRGTLFANETHGQYRTLEELWDDEI</sequence>
<evidence type="ECO:0000313" key="10">
    <source>
        <dbReference type="Proteomes" id="UP000824120"/>
    </source>
</evidence>
<evidence type="ECO:0000259" key="8">
    <source>
        <dbReference type="Pfam" id="PF00248"/>
    </source>
</evidence>
<organism evidence="9 10">
    <name type="scientific">Solanum commersonii</name>
    <name type="common">Commerson's wild potato</name>
    <name type="synonym">Commerson's nightshade</name>
    <dbReference type="NCBI Taxonomy" id="4109"/>
    <lineage>
        <taxon>Eukaryota</taxon>
        <taxon>Viridiplantae</taxon>
        <taxon>Streptophyta</taxon>
        <taxon>Embryophyta</taxon>
        <taxon>Tracheophyta</taxon>
        <taxon>Spermatophyta</taxon>
        <taxon>Magnoliopsida</taxon>
        <taxon>eudicotyledons</taxon>
        <taxon>Gunneridae</taxon>
        <taxon>Pentapetalae</taxon>
        <taxon>asterids</taxon>
        <taxon>lamiids</taxon>
        <taxon>Solanales</taxon>
        <taxon>Solanaceae</taxon>
        <taxon>Solanoideae</taxon>
        <taxon>Solaneae</taxon>
        <taxon>Solanum</taxon>
    </lineage>
</organism>
<dbReference type="PROSITE" id="PS00063">
    <property type="entry name" value="ALDOKETO_REDUCTASE_3"/>
    <property type="match status" value="1"/>
</dbReference>